<dbReference type="GO" id="GO:0008270">
    <property type="term" value="F:zinc ion binding"/>
    <property type="evidence" value="ECO:0007669"/>
    <property type="project" value="InterPro"/>
</dbReference>
<evidence type="ECO:0000313" key="10">
    <source>
        <dbReference type="Proteomes" id="UP000308652"/>
    </source>
</evidence>
<dbReference type="AlphaFoldDB" id="A0A5C3MEG4"/>
<dbReference type="GO" id="GO:0003939">
    <property type="term" value="F:L-iditol 2-dehydrogenase (NAD+) activity"/>
    <property type="evidence" value="ECO:0007669"/>
    <property type="project" value="TreeGrafter"/>
</dbReference>
<feature type="chain" id="PRO_5022988004" evidence="7">
    <location>
        <begin position="19"/>
        <end position="383"/>
    </location>
</feature>
<evidence type="ECO:0000259" key="8">
    <source>
        <dbReference type="SMART" id="SM00829"/>
    </source>
</evidence>
<evidence type="ECO:0000256" key="1">
    <source>
        <dbReference type="ARBA" id="ARBA00001947"/>
    </source>
</evidence>
<dbReference type="STRING" id="68775.A0A5C3MEG4"/>
<dbReference type="Proteomes" id="UP000308652">
    <property type="component" value="Unassembled WGS sequence"/>
</dbReference>
<dbReference type="Gene3D" id="3.90.180.10">
    <property type="entry name" value="Medium-chain alcohol dehydrogenases, catalytic domain"/>
    <property type="match status" value="1"/>
</dbReference>
<dbReference type="Pfam" id="PF08240">
    <property type="entry name" value="ADH_N"/>
    <property type="match status" value="1"/>
</dbReference>
<dbReference type="EMBL" id="ML213591">
    <property type="protein sequence ID" value="TFK43297.1"/>
    <property type="molecule type" value="Genomic_DNA"/>
</dbReference>
<evidence type="ECO:0000256" key="7">
    <source>
        <dbReference type="SAM" id="SignalP"/>
    </source>
</evidence>
<dbReference type="Pfam" id="PF00107">
    <property type="entry name" value="ADH_zinc_N"/>
    <property type="match status" value="1"/>
</dbReference>
<dbReference type="SUPFAM" id="SSF50129">
    <property type="entry name" value="GroES-like"/>
    <property type="match status" value="1"/>
</dbReference>
<proteinExistence type="inferred from homology"/>
<dbReference type="PANTHER" id="PTHR43161:SF9">
    <property type="entry name" value="SORBITOL DEHYDROGENASE"/>
    <property type="match status" value="1"/>
</dbReference>
<dbReference type="PROSITE" id="PS00059">
    <property type="entry name" value="ADH_ZINC"/>
    <property type="match status" value="1"/>
</dbReference>
<dbReference type="SUPFAM" id="SSF51735">
    <property type="entry name" value="NAD(P)-binding Rossmann-fold domains"/>
    <property type="match status" value="1"/>
</dbReference>
<protein>
    <submittedName>
        <fullName evidence="9">GroES-like protein</fullName>
    </submittedName>
</protein>
<evidence type="ECO:0000256" key="3">
    <source>
        <dbReference type="ARBA" id="ARBA00022723"/>
    </source>
</evidence>
<comment type="similarity">
    <text evidence="2 6">Belongs to the zinc-containing alcohol dehydrogenase family.</text>
</comment>
<dbReference type="GO" id="GO:0006062">
    <property type="term" value="P:sorbitol catabolic process"/>
    <property type="evidence" value="ECO:0007669"/>
    <property type="project" value="TreeGrafter"/>
</dbReference>
<dbReference type="Gene3D" id="3.40.50.720">
    <property type="entry name" value="NAD(P)-binding Rossmann-like Domain"/>
    <property type="match status" value="1"/>
</dbReference>
<dbReference type="OrthoDB" id="1879366at2759"/>
<dbReference type="PANTHER" id="PTHR43161">
    <property type="entry name" value="SORBITOL DEHYDROGENASE"/>
    <property type="match status" value="1"/>
</dbReference>
<dbReference type="InterPro" id="IPR002328">
    <property type="entry name" value="ADH_Zn_CS"/>
</dbReference>
<dbReference type="InterPro" id="IPR013149">
    <property type="entry name" value="ADH-like_C"/>
</dbReference>
<evidence type="ECO:0000256" key="6">
    <source>
        <dbReference type="RuleBase" id="RU361277"/>
    </source>
</evidence>
<keyword evidence="10" id="KW-1185">Reference proteome</keyword>
<keyword evidence="5" id="KW-0560">Oxidoreductase</keyword>
<reference evidence="9 10" key="1">
    <citation type="journal article" date="2019" name="Nat. Ecol. Evol.">
        <title>Megaphylogeny resolves global patterns of mushroom evolution.</title>
        <authorList>
            <person name="Varga T."/>
            <person name="Krizsan K."/>
            <person name="Foldi C."/>
            <person name="Dima B."/>
            <person name="Sanchez-Garcia M."/>
            <person name="Sanchez-Ramirez S."/>
            <person name="Szollosi G.J."/>
            <person name="Szarkandi J.G."/>
            <person name="Papp V."/>
            <person name="Albert L."/>
            <person name="Andreopoulos W."/>
            <person name="Angelini C."/>
            <person name="Antonin V."/>
            <person name="Barry K.W."/>
            <person name="Bougher N.L."/>
            <person name="Buchanan P."/>
            <person name="Buyck B."/>
            <person name="Bense V."/>
            <person name="Catcheside P."/>
            <person name="Chovatia M."/>
            <person name="Cooper J."/>
            <person name="Damon W."/>
            <person name="Desjardin D."/>
            <person name="Finy P."/>
            <person name="Geml J."/>
            <person name="Haridas S."/>
            <person name="Hughes K."/>
            <person name="Justo A."/>
            <person name="Karasinski D."/>
            <person name="Kautmanova I."/>
            <person name="Kiss B."/>
            <person name="Kocsube S."/>
            <person name="Kotiranta H."/>
            <person name="LaButti K.M."/>
            <person name="Lechner B.E."/>
            <person name="Liimatainen K."/>
            <person name="Lipzen A."/>
            <person name="Lukacs Z."/>
            <person name="Mihaltcheva S."/>
            <person name="Morgado L.N."/>
            <person name="Niskanen T."/>
            <person name="Noordeloos M.E."/>
            <person name="Ohm R.A."/>
            <person name="Ortiz-Santana B."/>
            <person name="Ovrebo C."/>
            <person name="Racz N."/>
            <person name="Riley R."/>
            <person name="Savchenko A."/>
            <person name="Shiryaev A."/>
            <person name="Soop K."/>
            <person name="Spirin V."/>
            <person name="Szebenyi C."/>
            <person name="Tomsovsky M."/>
            <person name="Tulloss R.E."/>
            <person name="Uehling J."/>
            <person name="Grigoriev I.V."/>
            <person name="Vagvolgyi C."/>
            <person name="Papp T."/>
            <person name="Martin F.M."/>
            <person name="Miettinen O."/>
            <person name="Hibbett D.S."/>
            <person name="Nagy L.G."/>
        </authorList>
    </citation>
    <scope>NUCLEOTIDE SEQUENCE [LARGE SCALE GENOMIC DNA]</scope>
    <source>
        <strain evidence="9 10">CBS 166.37</strain>
    </source>
</reference>
<evidence type="ECO:0000256" key="4">
    <source>
        <dbReference type="ARBA" id="ARBA00022833"/>
    </source>
</evidence>
<accession>A0A5C3MEG4</accession>
<name>A0A5C3MEG4_9AGAR</name>
<feature type="domain" description="Enoyl reductase (ER)" evidence="8">
    <location>
        <begin position="39"/>
        <end position="379"/>
    </location>
</feature>
<dbReference type="CDD" id="cd05285">
    <property type="entry name" value="sorbitol_DH"/>
    <property type="match status" value="1"/>
</dbReference>
<keyword evidence="4 6" id="KW-0862">Zinc</keyword>
<gene>
    <name evidence="9" type="ORF">BDQ12DRAFT_702497</name>
</gene>
<evidence type="ECO:0000256" key="5">
    <source>
        <dbReference type="ARBA" id="ARBA00023002"/>
    </source>
</evidence>
<dbReference type="InterPro" id="IPR013154">
    <property type="entry name" value="ADH-like_N"/>
</dbReference>
<dbReference type="SMART" id="SM00829">
    <property type="entry name" value="PKS_ER"/>
    <property type="match status" value="1"/>
</dbReference>
<dbReference type="InterPro" id="IPR036291">
    <property type="entry name" value="NAD(P)-bd_dom_sf"/>
</dbReference>
<organism evidence="9 10">
    <name type="scientific">Crucibulum laeve</name>
    <dbReference type="NCBI Taxonomy" id="68775"/>
    <lineage>
        <taxon>Eukaryota</taxon>
        <taxon>Fungi</taxon>
        <taxon>Dikarya</taxon>
        <taxon>Basidiomycota</taxon>
        <taxon>Agaricomycotina</taxon>
        <taxon>Agaricomycetes</taxon>
        <taxon>Agaricomycetidae</taxon>
        <taxon>Agaricales</taxon>
        <taxon>Agaricineae</taxon>
        <taxon>Nidulariaceae</taxon>
        <taxon>Crucibulum</taxon>
    </lineage>
</organism>
<dbReference type="InterPro" id="IPR011032">
    <property type="entry name" value="GroES-like_sf"/>
</dbReference>
<keyword evidence="3 6" id="KW-0479">Metal-binding</keyword>
<comment type="cofactor">
    <cofactor evidence="1 6">
        <name>Zn(2+)</name>
        <dbReference type="ChEBI" id="CHEBI:29105"/>
    </cofactor>
</comment>
<dbReference type="InterPro" id="IPR045306">
    <property type="entry name" value="SDH-like"/>
</dbReference>
<keyword evidence="7" id="KW-0732">Signal</keyword>
<sequence length="383" mass="41021">MQALVVIWLSYPYSLSTAMDSPTTNRACVMMKPMDIDIHDVGTPSLTEDSESVLVKIEVTGICGSDVKNYVHGGVGGFFATEPLILGHESAGTVIQVGTKARGVSIGDRVAIEPIIYCRKCFNCKAGRMNICQYYKQASSAPTHGTLCQYYACDADLLVKIPSTLSWEEAGCIQPLAVAVQIGIRARFSMGQTVAVFGCGPLGCMTMAVARACGVSKILAFGRSQNRVDFAKSLVADYAIPCPLKSEDQEYTPWADAFKRSALADAGIDPLWGVDVAVELTGAESCIHAGVAFVRAGGIFVQAGFGNPIASFPTMQMILKEIDVVGSIRYNTGCFQTAINLMSSGKVDVNQFITSTFPLTQSKEALDAVRSGREMKVVIMNQL</sequence>
<evidence type="ECO:0000256" key="2">
    <source>
        <dbReference type="ARBA" id="ARBA00008072"/>
    </source>
</evidence>
<evidence type="ECO:0000313" key="9">
    <source>
        <dbReference type="EMBL" id="TFK43297.1"/>
    </source>
</evidence>
<dbReference type="InterPro" id="IPR020843">
    <property type="entry name" value="ER"/>
</dbReference>
<feature type="signal peptide" evidence="7">
    <location>
        <begin position="1"/>
        <end position="18"/>
    </location>
</feature>